<evidence type="ECO:0000256" key="7">
    <source>
        <dbReference type="ARBA" id="ARBA00023150"/>
    </source>
</evidence>
<dbReference type="EMBL" id="CP119075">
    <property type="protein sequence ID" value="WED65311.1"/>
    <property type="molecule type" value="Genomic_DNA"/>
</dbReference>
<evidence type="ECO:0000256" key="1">
    <source>
        <dbReference type="ARBA" id="ARBA00022490"/>
    </source>
</evidence>
<keyword evidence="10" id="KW-1185">Reference proteome</keyword>
<dbReference type="GO" id="GO:0005525">
    <property type="term" value="F:GTP binding"/>
    <property type="evidence" value="ECO:0007669"/>
    <property type="project" value="UniProtKB-KW"/>
</dbReference>
<dbReference type="InterPro" id="IPR013482">
    <property type="entry name" value="Molybde_CF_guanTrfase"/>
</dbReference>
<dbReference type="PANTHER" id="PTHR19136">
    <property type="entry name" value="MOLYBDENUM COFACTOR GUANYLYLTRANSFERASE"/>
    <property type="match status" value="1"/>
</dbReference>
<evidence type="ECO:0000259" key="8">
    <source>
        <dbReference type="Pfam" id="PF12804"/>
    </source>
</evidence>
<dbReference type="RefSeq" id="WP_330929258.1">
    <property type="nucleotide sequence ID" value="NZ_CP119075.1"/>
</dbReference>
<dbReference type="GO" id="GO:0006777">
    <property type="term" value="P:Mo-molybdopterin cofactor biosynthetic process"/>
    <property type="evidence" value="ECO:0007669"/>
    <property type="project" value="UniProtKB-KW"/>
</dbReference>
<dbReference type="InterPro" id="IPR029044">
    <property type="entry name" value="Nucleotide-diphossugar_trans"/>
</dbReference>
<evidence type="ECO:0000256" key="3">
    <source>
        <dbReference type="ARBA" id="ARBA00022723"/>
    </source>
</evidence>
<keyword evidence="2" id="KW-0808">Transferase</keyword>
<evidence type="ECO:0000313" key="10">
    <source>
        <dbReference type="Proteomes" id="UP001218638"/>
    </source>
</evidence>
<name>A0AAE9ZW35_9BACT</name>
<evidence type="ECO:0000313" key="9">
    <source>
        <dbReference type="EMBL" id="WED65311.1"/>
    </source>
</evidence>
<keyword evidence="4" id="KW-0547">Nucleotide-binding</keyword>
<dbReference type="KEGG" id="slom:PXH66_00425"/>
<protein>
    <submittedName>
        <fullName evidence="9">Molybdenum cofactor guanylyltransferase</fullName>
    </submittedName>
</protein>
<dbReference type="PANTHER" id="PTHR19136:SF81">
    <property type="entry name" value="MOLYBDENUM COFACTOR GUANYLYLTRANSFERASE"/>
    <property type="match status" value="1"/>
</dbReference>
<keyword evidence="6" id="KW-0342">GTP-binding</keyword>
<evidence type="ECO:0000256" key="6">
    <source>
        <dbReference type="ARBA" id="ARBA00023134"/>
    </source>
</evidence>
<dbReference type="GO" id="GO:0016779">
    <property type="term" value="F:nucleotidyltransferase activity"/>
    <property type="evidence" value="ECO:0007669"/>
    <property type="project" value="UniProtKB-KW"/>
</dbReference>
<dbReference type="AlphaFoldDB" id="A0AAE9ZW35"/>
<proteinExistence type="predicted"/>
<evidence type="ECO:0000256" key="5">
    <source>
        <dbReference type="ARBA" id="ARBA00022842"/>
    </source>
</evidence>
<keyword evidence="3" id="KW-0479">Metal-binding</keyword>
<keyword evidence="5" id="KW-0460">Magnesium</keyword>
<dbReference type="GO" id="GO:0046872">
    <property type="term" value="F:metal ion binding"/>
    <property type="evidence" value="ECO:0007669"/>
    <property type="project" value="UniProtKB-KW"/>
</dbReference>
<reference evidence="9" key="1">
    <citation type="submission" date="2023-03" db="EMBL/GenBank/DDBJ databases">
        <title>Lomoglobus Profundus gen. nov., sp. nov., a novel member of the phylum Verrucomicrobia, isolated from deep-marine sediment of South China Sea.</title>
        <authorList>
            <person name="Ahmad T."/>
            <person name="Ishaq S.E."/>
            <person name="Wang F."/>
        </authorList>
    </citation>
    <scope>NUCLEOTIDE SEQUENCE</scope>
    <source>
        <strain evidence="9">LMO-M01</strain>
    </source>
</reference>
<dbReference type="SUPFAM" id="SSF53448">
    <property type="entry name" value="Nucleotide-diphospho-sugar transferases"/>
    <property type="match status" value="1"/>
</dbReference>
<accession>A0AAE9ZW35</accession>
<organism evidence="9 10">
    <name type="scientific">Synoicihabitans lomoniglobus</name>
    <dbReference type="NCBI Taxonomy" id="2909285"/>
    <lineage>
        <taxon>Bacteria</taxon>
        <taxon>Pseudomonadati</taxon>
        <taxon>Verrucomicrobiota</taxon>
        <taxon>Opitutia</taxon>
        <taxon>Opitutales</taxon>
        <taxon>Opitutaceae</taxon>
        <taxon>Synoicihabitans</taxon>
    </lineage>
</organism>
<evidence type="ECO:0000256" key="2">
    <source>
        <dbReference type="ARBA" id="ARBA00022679"/>
    </source>
</evidence>
<dbReference type="Pfam" id="PF12804">
    <property type="entry name" value="NTP_transf_3"/>
    <property type="match status" value="1"/>
</dbReference>
<keyword evidence="9" id="KW-0548">Nucleotidyltransferase</keyword>
<dbReference type="CDD" id="cd02503">
    <property type="entry name" value="MobA"/>
    <property type="match status" value="1"/>
</dbReference>
<dbReference type="InterPro" id="IPR025877">
    <property type="entry name" value="MobA-like_NTP_Trfase"/>
</dbReference>
<dbReference type="Gene3D" id="3.90.550.10">
    <property type="entry name" value="Spore Coat Polysaccharide Biosynthesis Protein SpsA, Chain A"/>
    <property type="match status" value="1"/>
</dbReference>
<feature type="domain" description="MobA-like NTP transferase" evidence="8">
    <location>
        <begin position="10"/>
        <end position="165"/>
    </location>
</feature>
<keyword evidence="7" id="KW-0501">Molybdenum cofactor biosynthesis</keyword>
<gene>
    <name evidence="9" type="ORF">PXH66_00425</name>
</gene>
<evidence type="ECO:0000256" key="4">
    <source>
        <dbReference type="ARBA" id="ARBA00022741"/>
    </source>
</evidence>
<sequence>MSTAPIDFSAVVLAGGHSRRMGTDKAALRHPRDGQSLLQHQLGLLASLEPVECFVSARHDQTLPTLTAPPPRIDDDGTAGPLGGIVGTFAQATTAHLLVIAVDLPFLDAATLQRLRGACTATTGAIARSPHGIEPLVAIYPRIAIDPLRHALHAQQLGLQRLLQAPALAPHFHLVECADATVFRNWNAPDDL</sequence>
<dbReference type="Proteomes" id="UP001218638">
    <property type="component" value="Chromosome"/>
</dbReference>
<keyword evidence="1" id="KW-0963">Cytoplasm</keyword>